<dbReference type="CDD" id="cd02961">
    <property type="entry name" value="PDI_a_family"/>
    <property type="match status" value="1"/>
</dbReference>
<evidence type="ECO:0000256" key="2">
    <source>
        <dbReference type="ARBA" id="ARBA00004319"/>
    </source>
</evidence>
<protein>
    <recommendedName>
        <fullName evidence="4">protein disulfide-isomerase</fullName>
        <ecNumber evidence="4">5.3.4.1</ecNumber>
    </recommendedName>
</protein>
<sequence>MRFLGILWSPEIIELTTQNFGTTIRSHRHLLVNFYSPKCKYCKQFEPEYEKVAYALRKREPPVPVAKINATVEGTIAAEQGIDRYPTVKLFKTTIAIRYDGPKDATHLLQWLEKRIPN</sequence>
<feature type="domain" description="Thioredoxin" evidence="8">
    <location>
        <begin position="4"/>
        <end position="117"/>
    </location>
</feature>
<evidence type="ECO:0000256" key="5">
    <source>
        <dbReference type="ARBA" id="ARBA00022824"/>
    </source>
</evidence>
<comment type="similarity">
    <text evidence="3">Belongs to the protein disulfide isomerase family.</text>
</comment>
<dbReference type="PANTHER" id="PTHR18929:SF132">
    <property type="entry name" value="PROTEIN DISULFIDE-ISOMERASE A3"/>
    <property type="match status" value="1"/>
</dbReference>
<gene>
    <name evidence="9" type="ORF">PSYICH_LOCUS1735</name>
</gene>
<dbReference type="PROSITE" id="PS51352">
    <property type="entry name" value="THIOREDOXIN_2"/>
    <property type="match status" value="1"/>
</dbReference>
<evidence type="ECO:0000313" key="10">
    <source>
        <dbReference type="Proteomes" id="UP001153636"/>
    </source>
</evidence>
<dbReference type="SUPFAM" id="SSF52833">
    <property type="entry name" value="Thioredoxin-like"/>
    <property type="match status" value="1"/>
</dbReference>
<reference evidence="9" key="1">
    <citation type="submission" date="2022-01" db="EMBL/GenBank/DDBJ databases">
        <authorList>
            <person name="King R."/>
        </authorList>
    </citation>
    <scope>NUCLEOTIDE SEQUENCE</scope>
</reference>
<evidence type="ECO:0000259" key="8">
    <source>
        <dbReference type="PROSITE" id="PS51352"/>
    </source>
</evidence>
<dbReference type="Proteomes" id="UP001153636">
    <property type="component" value="Chromosome 10"/>
</dbReference>
<dbReference type="GO" id="GO:0034976">
    <property type="term" value="P:response to endoplasmic reticulum stress"/>
    <property type="evidence" value="ECO:0007669"/>
    <property type="project" value="TreeGrafter"/>
</dbReference>
<dbReference type="InterPro" id="IPR013766">
    <property type="entry name" value="Thioredoxin_domain"/>
</dbReference>
<keyword evidence="6" id="KW-0413">Isomerase</keyword>
<comment type="catalytic activity">
    <reaction evidence="1">
        <text>Catalyzes the rearrangement of -S-S- bonds in proteins.</text>
        <dbReference type="EC" id="5.3.4.1"/>
    </reaction>
</comment>
<dbReference type="PANTHER" id="PTHR18929">
    <property type="entry name" value="PROTEIN DISULFIDE ISOMERASE"/>
    <property type="match status" value="1"/>
</dbReference>
<keyword evidence="7" id="KW-0676">Redox-active center</keyword>
<dbReference type="Gene3D" id="3.40.30.10">
    <property type="entry name" value="Glutaredoxin"/>
    <property type="match status" value="1"/>
</dbReference>
<dbReference type="EC" id="5.3.4.1" evidence="4"/>
<dbReference type="GO" id="GO:0006457">
    <property type="term" value="P:protein folding"/>
    <property type="evidence" value="ECO:0007669"/>
    <property type="project" value="TreeGrafter"/>
</dbReference>
<keyword evidence="5" id="KW-0256">Endoplasmic reticulum</keyword>
<dbReference type="GO" id="GO:0005788">
    <property type="term" value="C:endoplasmic reticulum lumen"/>
    <property type="evidence" value="ECO:0007669"/>
    <property type="project" value="UniProtKB-SubCell"/>
</dbReference>
<evidence type="ECO:0000256" key="3">
    <source>
        <dbReference type="ARBA" id="ARBA00006347"/>
    </source>
</evidence>
<dbReference type="AlphaFoldDB" id="A0A9P0CMI6"/>
<dbReference type="GO" id="GO:0003756">
    <property type="term" value="F:protein disulfide isomerase activity"/>
    <property type="evidence" value="ECO:0007669"/>
    <property type="project" value="UniProtKB-EC"/>
</dbReference>
<comment type="subcellular location">
    <subcellularLocation>
        <location evidence="2">Endoplasmic reticulum lumen</location>
    </subcellularLocation>
</comment>
<evidence type="ECO:0000256" key="6">
    <source>
        <dbReference type="ARBA" id="ARBA00023235"/>
    </source>
</evidence>
<dbReference type="Pfam" id="PF00085">
    <property type="entry name" value="Thioredoxin"/>
    <property type="match status" value="1"/>
</dbReference>
<evidence type="ECO:0000256" key="7">
    <source>
        <dbReference type="ARBA" id="ARBA00023284"/>
    </source>
</evidence>
<proteinExistence type="inferred from homology"/>
<evidence type="ECO:0000256" key="4">
    <source>
        <dbReference type="ARBA" id="ARBA00012723"/>
    </source>
</evidence>
<evidence type="ECO:0000313" key="9">
    <source>
        <dbReference type="EMBL" id="CAH1100826.1"/>
    </source>
</evidence>
<organism evidence="9 10">
    <name type="scientific">Psylliodes chrysocephalus</name>
    <dbReference type="NCBI Taxonomy" id="3402493"/>
    <lineage>
        <taxon>Eukaryota</taxon>
        <taxon>Metazoa</taxon>
        <taxon>Ecdysozoa</taxon>
        <taxon>Arthropoda</taxon>
        <taxon>Hexapoda</taxon>
        <taxon>Insecta</taxon>
        <taxon>Pterygota</taxon>
        <taxon>Neoptera</taxon>
        <taxon>Endopterygota</taxon>
        <taxon>Coleoptera</taxon>
        <taxon>Polyphaga</taxon>
        <taxon>Cucujiformia</taxon>
        <taxon>Chrysomeloidea</taxon>
        <taxon>Chrysomelidae</taxon>
        <taxon>Galerucinae</taxon>
        <taxon>Alticini</taxon>
        <taxon>Psylliodes</taxon>
    </lineage>
</organism>
<evidence type="ECO:0000256" key="1">
    <source>
        <dbReference type="ARBA" id="ARBA00001182"/>
    </source>
</evidence>
<dbReference type="OrthoDB" id="427280at2759"/>
<dbReference type="InterPro" id="IPR036249">
    <property type="entry name" value="Thioredoxin-like_sf"/>
</dbReference>
<name>A0A9P0CMI6_9CUCU</name>
<dbReference type="EMBL" id="OV651822">
    <property type="protein sequence ID" value="CAH1100826.1"/>
    <property type="molecule type" value="Genomic_DNA"/>
</dbReference>
<accession>A0A9P0CMI6</accession>
<keyword evidence="10" id="KW-1185">Reference proteome</keyword>